<dbReference type="OrthoDB" id="9813987at2"/>
<evidence type="ECO:0000256" key="4">
    <source>
        <dbReference type="ARBA" id="ARBA00023163"/>
    </source>
</evidence>
<dbReference type="Gene3D" id="1.10.10.10">
    <property type="entry name" value="Winged helix-like DNA-binding domain superfamily/Winged helix DNA-binding domain"/>
    <property type="match status" value="1"/>
</dbReference>
<dbReference type="PIRSF" id="PIRSF019455">
    <property type="entry name" value="CopR_AtkY"/>
    <property type="match status" value="1"/>
</dbReference>
<dbReference type="EMBL" id="VFOK01000002">
    <property type="protein sequence ID" value="TQL28894.1"/>
    <property type="molecule type" value="Genomic_DNA"/>
</dbReference>
<dbReference type="Pfam" id="PF03965">
    <property type="entry name" value="Penicillinase_R"/>
    <property type="match status" value="1"/>
</dbReference>
<name>A0A542WZD4_9MICO</name>
<sequence>MSKAPRAAMGELETAVMTVLWSADGALTVREVVDRLTDRDPAYTTVMTVLDRLAKKEMVSRERDGRAWRYAPAATREELTARSMRSSLEDLPDTQRQATLMHFLDEATPEEIAELRAALEQLD</sequence>
<dbReference type="Gene3D" id="6.10.140.850">
    <property type="match status" value="1"/>
</dbReference>
<dbReference type="InterPro" id="IPR036390">
    <property type="entry name" value="WH_DNA-bd_sf"/>
</dbReference>
<evidence type="ECO:0000313" key="5">
    <source>
        <dbReference type="EMBL" id="TQL28894.1"/>
    </source>
</evidence>
<dbReference type="Proteomes" id="UP000318336">
    <property type="component" value="Unassembled WGS sequence"/>
</dbReference>
<protein>
    <submittedName>
        <fullName evidence="5">Putative transcriptional regulator</fullName>
    </submittedName>
</protein>
<reference evidence="5 6" key="1">
    <citation type="submission" date="2019-06" db="EMBL/GenBank/DDBJ databases">
        <title>Sequencing the genomes of 1000 actinobacteria strains.</title>
        <authorList>
            <person name="Klenk H.-P."/>
        </authorList>
    </citation>
    <scope>NUCLEOTIDE SEQUENCE [LARGE SCALE GENOMIC DNA]</scope>
    <source>
        <strain evidence="5 6">DSM 24617</strain>
    </source>
</reference>
<keyword evidence="3" id="KW-0238">DNA-binding</keyword>
<keyword evidence="4" id="KW-0804">Transcription</keyword>
<dbReference type="GO" id="GO:0045892">
    <property type="term" value="P:negative regulation of DNA-templated transcription"/>
    <property type="evidence" value="ECO:0007669"/>
    <property type="project" value="InterPro"/>
</dbReference>
<comment type="caution">
    <text evidence="5">The sequence shown here is derived from an EMBL/GenBank/DDBJ whole genome shotgun (WGS) entry which is preliminary data.</text>
</comment>
<proteinExistence type="inferred from homology"/>
<keyword evidence="6" id="KW-1185">Reference proteome</keyword>
<dbReference type="GO" id="GO:0003677">
    <property type="term" value="F:DNA binding"/>
    <property type="evidence" value="ECO:0007669"/>
    <property type="project" value="UniProtKB-KW"/>
</dbReference>
<accession>A0A542WZD4</accession>
<evidence type="ECO:0000313" key="6">
    <source>
        <dbReference type="Proteomes" id="UP000318336"/>
    </source>
</evidence>
<dbReference type="InterPro" id="IPR005650">
    <property type="entry name" value="BlaI_family"/>
</dbReference>
<keyword evidence="2" id="KW-0805">Transcription regulation</keyword>
<gene>
    <name evidence="5" type="ORF">FB554_3202</name>
</gene>
<evidence type="ECO:0000256" key="1">
    <source>
        <dbReference type="ARBA" id="ARBA00011046"/>
    </source>
</evidence>
<evidence type="ECO:0000256" key="3">
    <source>
        <dbReference type="ARBA" id="ARBA00023125"/>
    </source>
</evidence>
<dbReference type="InterPro" id="IPR036388">
    <property type="entry name" value="WH-like_DNA-bd_sf"/>
</dbReference>
<evidence type="ECO:0000256" key="2">
    <source>
        <dbReference type="ARBA" id="ARBA00023015"/>
    </source>
</evidence>
<organism evidence="5 6">
    <name type="scientific">Barrientosiimonas humi</name>
    <dbReference type="NCBI Taxonomy" id="999931"/>
    <lineage>
        <taxon>Bacteria</taxon>
        <taxon>Bacillati</taxon>
        <taxon>Actinomycetota</taxon>
        <taxon>Actinomycetes</taxon>
        <taxon>Micrococcales</taxon>
        <taxon>Dermacoccaceae</taxon>
        <taxon>Barrientosiimonas</taxon>
    </lineage>
</organism>
<comment type="similarity">
    <text evidence="1">Belongs to the BlaI transcriptional regulatory family.</text>
</comment>
<dbReference type="SUPFAM" id="SSF46785">
    <property type="entry name" value="Winged helix' DNA-binding domain"/>
    <property type="match status" value="1"/>
</dbReference>
<dbReference type="RefSeq" id="WP_142007664.1">
    <property type="nucleotide sequence ID" value="NZ_CAJTBP010000001.1"/>
</dbReference>
<dbReference type="AlphaFoldDB" id="A0A542WZD4"/>